<gene>
    <name evidence="2" type="ORF">RM445_04730</name>
</gene>
<proteinExistence type="predicted"/>
<sequence length="158" mass="17179">MPTDRLRAVTEQVAGLLERAETEPDHPTEPERVLFAEALAAVRAGGVDLLDTVTPHLWAYYRDLAEACGEDNLGMDPLADGDDIWEHVELTRSPRVSPGFGAPDEPSPCYVSFEGEVSWEPEHGLQVVFDHSGAVCRVGPYSGRLTNTGPFAGAVYGW</sequence>
<dbReference type="Pfam" id="PF22481">
    <property type="entry name" value="DUF6985"/>
    <property type="match status" value="1"/>
</dbReference>
<dbReference type="RefSeq" id="WP_311554757.1">
    <property type="nucleotide sequence ID" value="NZ_JAVREJ010000002.1"/>
</dbReference>
<comment type="caution">
    <text evidence="2">The sequence shown here is derived from an EMBL/GenBank/DDBJ whole genome shotgun (WGS) entry which is preliminary data.</text>
</comment>
<name>A0ABU2N4L6_9PSEU</name>
<feature type="domain" description="DUF6985" evidence="1">
    <location>
        <begin position="35"/>
        <end position="143"/>
    </location>
</feature>
<accession>A0ABU2N4L6</accession>
<evidence type="ECO:0000313" key="2">
    <source>
        <dbReference type="EMBL" id="MDT0348825.1"/>
    </source>
</evidence>
<reference evidence="3" key="1">
    <citation type="submission" date="2023-07" db="EMBL/GenBank/DDBJ databases">
        <title>30 novel species of actinomycetes from the DSMZ collection.</title>
        <authorList>
            <person name="Nouioui I."/>
        </authorList>
    </citation>
    <scope>NUCLEOTIDE SEQUENCE [LARGE SCALE GENOMIC DNA]</scope>
    <source>
        <strain evidence="3">DSM 45834</strain>
    </source>
</reference>
<organism evidence="2 3">
    <name type="scientific">Pseudonocardia charpentierae</name>
    <dbReference type="NCBI Taxonomy" id="3075545"/>
    <lineage>
        <taxon>Bacteria</taxon>
        <taxon>Bacillati</taxon>
        <taxon>Actinomycetota</taxon>
        <taxon>Actinomycetes</taxon>
        <taxon>Pseudonocardiales</taxon>
        <taxon>Pseudonocardiaceae</taxon>
        <taxon>Pseudonocardia</taxon>
    </lineage>
</organism>
<dbReference type="Proteomes" id="UP001183202">
    <property type="component" value="Unassembled WGS sequence"/>
</dbReference>
<evidence type="ECO:0000313" key="3">
    <source>
        <dbReference type="Proteomes" id="UP001183202"/>
    </source>
</evidence>
<dbReference type="EMBL" id="JAVREJ010000002">
    <property type="protein sequence ID" value="MDT0348825.1"/>
    <property type="molecule type" value="Genomic_DNA"/>
</dbReference>
<protein>
    <recommendedName>
        <fullName evidence="1">DUF6985 domain-containing protein</fullName>
    </recommendedName>
</protein>
<evidence type="ECO:0000259" key="1">
    <source>
        <dbReference type="Pfam" id="PF22481"/>
    </source>
</evidence>
<dbReference type="InterPro" id="IPR054254">
    <property type="entry name" value="DUF6985"/>
</dbReference>
<keyword evidence="3" id="KW-1185">Reference proteome</keyword>